<dbReference type="OrthoDB" id="286304at2759"/>
<dbReference type="InterPro" id="IPR036322">
    <property type="entry name" value="WD40_repeat_dom_sf"/>
</dbReference>
<sequence length="2289" mass="259405">MGVQYAKLKELRKPLVSSTIHNSLSKIRDYYGAFKSICDTFAISIVEYEQIFGNSDAFTVWDSDKNGVIDALEMFTGLILFSDARAEDKLKAMFELYDFNEIRTISKTDLEFMLYCCISSALKLYGYADDCPQDKTIRELVMNSLSKSSRVSLNELLHFCAFSEDINNFLYFFKIKSLSLPKPQKKLDVFEPLRDKGTFPLKIPKFDTNVQKKIESSSRSWIGAVHNPISKMHESKEQTGKFSLHWVLGIKAEGSRHNIGIVQGNDIILYFVSSVVIILYCRLLKQKHYLEHTSEIMCITLGKEIACTGESGPFPRIHVWKINTLETLQILHGVHQSSITLLGFTNNEQHLVTCSTFTVVIYEWKTKNILVTTNHSFSISDLYLLPRVSASSCFILGSDEEITVYSIEKERLNVATVNIQVSMCRSPIVCVTGQGIYDMKNENSFILITGHNDGSVLLWECTEFQRIVVEYESCISALQVIVNWYAIATGLGMIYIWDSRLENCAKVIEISMFTFKLLSFEIISLQYVNKKFYISTKGGDIVEARIQLDNLKITPKRIGGIIQVPDSQTNIVFLSMKLPFLVTAGASGVITTIDLRSYEIIDTWAVGYYAHCMRCEKFDEDIILAVGCEEGKLFIRENWDLTYQPEAGHSVLTDLEFVKDGKILIVASEDKNLYIFKKSANFEKIFMIPIENSVPISMTSSEDKSNVLIVTDKRKLMMMNAETYELNFTFDDVSNVNWKKLHTYFYASLKENFFKVPVVWNRKGDCLASGGFEGINVWNQANKVKMESGYLLKGHVGTIIDLSLKSSLLFTLGVDRMIMYWTYEKVTLVVDDAPLEGMPGILTAESDHAHVEIQESSNEKQKQFIQSAFLSSVVETSPYFFAIENSGKSALVTLEIKNIYGGRVNLRKSLYYIHIHTNEDSPSCTRHLLYFASRYAVLFNPVAQTQSFYTNHRFKITALDINPTLELAATCELNMIHVWKIREKVQVSKLTSYLHALYIVKFGNQKQGGEVLAVVGWESDLPGLEIFDWSHEFSLSRIMLYNIPQDIAFHPTEFFRIVICGENFFSVWKRSGCVLKCKSEVKLQKILTVMKFLTFKQRKEIDLLIGTNQGELLISVESRLLVHVEAAHEGAILCISTTEFQGLSLIFTGGEDGYVRIWTHALMPVNKFHISSITDSILILSKPHQISNIQVYTCYAKKPFDSTLPKGAKQEPLVLSIGTEGGALLEVSLTNISSSEQITLQYKVYFESHCEGVEKMRKCLFALHPDIEIMASIGEDRILRIWQYDVYLCLASRELDNSAKPCAIQFSCTGLLAVGMDNGVVLFLSSRDNMWGFGAKSEFDMSVSFTIRESNAAVLCVVFSRDAEYLAISYDNVKGISRFGESSGLKTGGADMTTGFVILYILQENGTYKKVHRVNLPFGNIKDIASYPPRNECAVTTIEFSDDNLYVALFHQKVNSKEHIPDYKDYRPLLVIWDILSASMIENFESVCSVVWSNTILNSMMFSSLKPPDINILTNSFSEEQMVFIVGDREGFLYISRNSALAVAYSQKLKYSKNLGLDLQSSSRKYLAHTSAILSTKWDGEHFFSTAIDEGCIIHWIVTYENPNWELDYTDLQTTADPFSETLPIETFNKIFTETWMPQSEISIKLEKSMELTLETCIGRRARDRRNNLGYDSEERIIYTAGNNLIMHNKETSTQIFLQYNNRNKKINLAEISCFSISADKRNVFIGTSDIECRIMLWDLYAYVMIFSLPIPDGCIVHSLNISNSCRYIASIVLHKSYQQVLYLIQISSDMTPTIIAFTPIVSICTYKIKEICISELNGLEIYTCGLQHFVKWRVHSTVFHNYPIALPENTILCLLCIKFISNIIITAADDGKIYIWHEDNLFRSVPGHDGCILSLEINEELGIGVTGGVDGHIIVWKIAVSGSGEELQVQLDSLREYSLQDPNAYGFAYAVQGLSVGSFIQDQGFKVLIGTQNGDIYELAYEVNADLDALSKVSAAIDAQNILALSCDVTSSYLFTLSAGGIFAMWDIHSFSQIYTYDFHKPGVKLYVFHRKSFDDTDFEGKRFFIVISFEDEVVLVKLSEGETVEHEVLDEFTLEASNLTDMKVSTEEKYLALASNKDQKPHVDIYLVKSHEFVMDKNLFGFRAPVVRLDYSTDGYYLMCEDNLGEVLLFELETQNIASFHSVEFEIEWLNEGLRHSTGLKSIHQLYNINNKIACITKSPGLSVLAIGDEYGVIALYQLPYVPGSSLIMVPGHSYKINLICFSPDDKFLITYSELDRCILKWKIQGQ</sequence>
<dbReference type="PROSITE" id="PS50082">
    <property type="entry name" value="WD_REPEATS_2"/>
    <property type="match status" value="2"/>
</dbReference>
<dbReference type="Gene3D" id="1.10.238.10">
    <property type="entry name" value="EF-hand"/>
    <property type="match status" value="1"/>
</dbReference>
<keyword evidence="3" id="KW-0106">Calcium</keyword>
<keyword evidence="7" id="KW-1185">Reference proteome</keyword>
<dbReference type="Proteomes" id="UP000187209">
    <property type="component" value="Unassembled WGS sequence"/>
</dbReference>
<evidence type="ECO:0000256" key="3">
    <source>
        <dbReference type="ARBA" id="ARBA00022837"/>
    </source>
</evidence>
<dbReference type="InterPro" id="IPR001680">
    <property type="entry name" value="WD40_rpt"/>
</dbReference>
<evidence type="ECO:0000313" key="6">
    <source>
        <dbReference type="EMBL" id="OMJ76669.1"/>
    </source>
</evidence>
<evidence type="ECO:0000256" key="1">
    <source>
        <dbReference type="ARBA" id="ARBA00022574"/>
    </source>
</evidence>
<gene>
    <name evidence="6" type="ORF">SteCoe_23921</name>
</gene>
<dbReference type="PANTHER" id="PTHR13720:SF33">
    <property type="entry name" value="HELP DOMAIN-CONTAINING PROTEIN"/>
    <property type="match status" value="1"/>
</dbReference>
<dbReference type="PROSITE" id="PS00018">
    <property type="entry name" value="EF_HAND_1"/>
    <property type="match status" value="1"/>
</dbReference>
<dbReference type="SUPFAM" id="SSF50998">
    <property type="entry name" value="Quinoprotein alcohol dehydrogenase-like"/>
    <property type="match status" value="1"/>
</dbReference>
<dbReference type="InterPro" id="IPR055442">
    <property type="entry name" value="Beta-prop_EML-like_2nd"/>
</dbReference>
<keyword evidence="1 4" id="KW-0853">WD repeat</keyword>
<evidence type="ECO:0000256" key="2">
    <source>
        <dbReference type="ARBA" id="ARBA00022737"/>
    </source>
</evidence>
<dbReference type="Pfam" id="PF00400">
    <property type="entry name" value="WD40"/>
    <property type="match status" value="1"/>
</dbReference>
<evidence type="ECO:0000313" key="7">
    <source>
        <dbReference type="Proteomes" id="UP000187209"/>
    </source>
</evidence>
<dbReference type="SUPFAM" id="SSF47473">
    <property type="entry name" value="EF-hand"/>
    <property type="match status" value="1"/>
</dbReference>
<dbReference type="InterPro" id="IPR018247">
    <property type="entry name" value="EF_Hand_1_Ca_BS"/>
</dbReference>
<name>A0A1R2BIU9_9CILI</name>
<dbReference type="Gene3D" id="2.130.10.10">
    <property type="entry name" value="YVTN repeat-like/Quinoprotein amine dehydrogenase"/>
    <property type="match status" value="6"/>
</dbReference>
<dbReference type="InterPro" id="IPR050630">
    <property type="entry name" value="WD_repeat_EMAP"/>
</dbReference>
<dbReference type="InterPro" id="IPR011992">
    <property type="entry name" value="EF-hand-dom_pair"/>
</dbReference>
<accession>A0A1R2BIU9</accession>
<dbReference type="Pfam" id="PF23414">
    <property type="entry name" value="Beta-prop_EML_2"/>
    <property type="match status" value="1"/>
</dbReference>
<evidence type="ECO:0000256" key="4">
    <source>
        <dbReference type="PROSITE-ProRule" id="PRU00221"/>
    </source>
</evidence>
<feature type="repeat" description="WD" evidence="4">
    <location>
        <begin position="1125"/>
        <end position="1158"/>
    </location>
</feature>
<proteinExistence type="predicted"/>
<keyword evidence="2" id="KW-0677">Repeat</keyword>
<feature type="repeat" description="WD" evidence="4">
    <location>
        <begin position="1886"/>
        <end position="1919"/>
    </location>
</feature>
<dbReference type="PANTHER" id="PTHR13720">
    <property type="entry name" value="WD-40 REPEAT PROTEIN"/>
    <property type="match status" value="1"/>
</dbReference>
<comment type="caution">
    <text evidence="6">The sequence shown here is derived from an EMBL/GenBank/DDBJ whole genome shotgun (WGS) entry which is preliminary data.</text>
</comment>
<dbReference type="InterPro" id="IPR015943">
    <property type="entry name" value="WD40/YVTN_repeat-like_dom_sf"/>
</dbReference>
<organism evidence="6 7">
    <name type="scientific">Stentor coeruleus</name>
    <dbReference type="NCBI Taxonomy" id="5963"/>
    <lineage>
        <taxon>Eukaryota</taxon>
        <taxon>Sar</taxon>
        <taxon>Alveolata</taxon>
        <taxon>Ciliophora</taxon>
        <taxon>Postciliodesmatophora</taxon>
        <taxon>Heterotrichea</taxon>
        <taxon>Heterotrichida</taxon>
        <taxon>Stentoridae</taxon>
        <taxon>Stentor</taxon>
    </lineage>
</organism>
<dbReference type="EMBL" id="MPUH01000618">
    <property type="protein sequence ID" value="OMJ76669.1"/>
    <property type="molecule type" value="Genomic_DNA"/>
</dbReference>
<feature type="domain" description="EML-like second beta-propeller" evidence="5">
    <location>
        <begin position="2004"/>
        <end position="2286"/>
    </location>
</feature>
<evidence type="ECO:0000259" key="5">
    <source>
        <dbReference type="Pfam" id="PF23414"/>
    </source>
</evidence>
<dbReference type="SMART" id="SM00320">
    <property type="entry name" value="WD40"/>
    <property type="match status" value="16"/>
</dbReference>
<dbReference type="SUPFAM" id="SSF50978">
    <property type="entry name" value="WD40 repeat-like"/>
    <property type="match status" value="4"/>
</dbReference>
<protein>
    <recommendedName>
        <fullName evidence="5">EML-like second beta-propeller domain-containing protein</fullName>
    </recommendedName>
</protein>
<reference evidence="6 7" key="1">
    <citation type="submission" date="2016-11" db="EMBL/GenBank/DDBJ databases">
        <title>The macronuclear genome of Stentor coeruleus: a giant cell with tiny introns.</title>
        <authorList>
            <person name="Slabodnick M."/>
            <person name="Ruby J.G."/>
            <person name="Reiff S.B."/>
            <person name="Swart E.C."/>
            <person name="Gosai S."/>
            <person name="Prabakaran S."/>
            <person name="Witkowska E."/>
            <person name="Larue G.E."/>
            <person name="Fisher S."/>
            <person name="Freeman R.M."/>
            <person name="Gunawardena J."/>
            <person name="Chu W."/>
            <person name="Stover N.A."/>
            <person name="Gregory B.D."/>
            <person name="Nowacki M."/>
            <person name="Derisi J."/>
            <person name="Roy S.W."/>
            <person name="Marshall W.F."/>
            <person name="Sood P."/>
        </authorList>
    </citation>
    <scope>NUCLEOTIDE SEQUENCE [LARGE SCALE GENOMIC DNA]</scope>
    <source>
        <strain evidence="6">WM001</strain>
    </source>
</reference>
<dbReference type="InterPro" id="IPR011047">
    <property type="entry name" value="Quinoprotein_ADH-like_sf"/>
</dbReference>